<name>A0ABR3FBL6_9AGAR</name>
<dbReference type="InterPro" id="IPR044861">
    <property type="entry name" value="IPNS-like_FE2OG_OXY"/>
</dbReference>
<evidence type="ECO:0008006" key="5">
    <source>
        <dbReference type="Google" id="ProtNLM"/>
    </source>
</evidence>
<comment type="caution">
    <text evidence="3">The sequence shown here is derived from an EMBL/GenBank/DDBJ whole genome shotgun (WGS) entry which is preliminary data.</text>
</comment>
<dbReference type="Pfam" id="PF14226">
    <property type="entry name" value="DIOX_N"/>
    <property type="match status" value="1"/>
</dbReference>
<evidence type="ECO:0000259" key="2">
    <source>
        <dbReference type="Pfam" id="PF14226"/>
    </source>
</evidence>
<keyword evidence="4" id="KW-1185">Reference proteome</keyword>
<organism evidence="3 4">
    <name type="scientific">Marasmius crinis-equi</name>
    <dbReference type="NCBI Taxonomy" id="585013"/>
    <lineage>
        <taxon>Eukaryota</taxon>
        <taxon>Fungi</taxon>
        <taxon>Dikarya</taxon>
        <taxon>Basidiomycota</taxon>
        <taxon>Agaricomycotina</taxon>
        <taxon>Agaricomycetes</taxon>
        <taxon>Agaricomycetidae</taxon>
        <taxon>Agaricales</taxon>
        <taxon>Marasmiineae</taxon>
        <taxon>Marasmiaceae</taxon>
        <taxon>Marasmius</taxon>
    </lineage>
</organism>
<gene>
    <name evidence="3" type="ORF">V5O48_009252</name>
</gene>
<dbReference type="PRINTS" id="PR00682">
    <property type="entry name" value="IPNSYNTHASE"/>
</dbReference>
<evidence type="ECO:0000313" key="3">
    <source>
        <dbReference type="EMBL" id="KAL0572717.1"/>
    </source>
</evidence>
<dbReference type="Gene3D" id="2.60.120.330">
    <property type="entry name" value="B-lactam Antibiotic, Isopenicillin N Synthase, Chain"/>
    <property type="match status" value="1"/>
</dbReference>
<reference evidence="3 4" key="1">
    <citation type="submission" date="2024-02" db="EMBL/GenBank/DDBJ databases">
        <title>A draft genome for the cacao thread blight pathogen Marasmius crinis-equi.</title>
        <authorList>
            <person name="Cohen S.P."/>
            <person name="Baruah I.K."/>
            <person name="Amoako-Attah I."/>
            <person name="Bukari Y."/>
            <person name="Meinhardt L.W."/>
            <person name="Bailey B.A."/>
        </authorList>
    </citation>
    <scope>NUCLEOTIDE SEQUENCE [LARGE SCALE GENOMIC DNA]</scope>
    <source>
        <strain evidence="3 4">GH-76</strain>
    </source>
</reference>
<accession>A0ABR3FBL6</accession>
<dbReference type="PANTHER" id="PTHR47990">
    <property type="entry name" value="2-OXOGLUTARATE (2OG) AND FE(II)-DEPENDENT OXYGENASE SUPERFAMILY PROTEIN-RELATED"/>
    <property type="match status" value="1"/>
</dbReference>
<sequence length="364" mass="41336">MNGNPTLPPVPHYTPAGPTKEPLDYADLPIIDLEQARTNPTAAAAQICNAMSTQGFLYIVNHGYTSSQIERIFDIGNVPFEQVPAEEKKQFDAKPHVTGSFQGYKFRQYFHIQGGVGDQVEMYNINRDVTRRSHPEAIRPYIPEIDAFVRHNHFNVANTILRLLALGLELPEETFLEMHDFSKVSEPFVRFMKYYPRTEEEEAKTNGVWLKGHTDFGSITLLYSQPVSGLQMLGQDGKWRWVKHIENAIIVNAGDSLEFISGGFYKATIHRTVQPPPDQRNVTRLGVAYFNHFDDDVKLVPVVSQQADIKRGFEDDKALTVKEWRMRRTLGYGNTKTELKEGAMHGESKVQEEVIGGVVVKHYN</sequence>
<dbReference type="InterPro" id="IPR050231">
    <property type="entry name" value="Iron_ascorbate_oxido_reductase"/>
</dbReference>
<evidence type="ECO:0000313" key="4">
    <source>
        <dbReference type="Proteomes" id="UP001465976"/>
    </source>
</evidence>
<dbReference type="EMBL" id="JBAHYK010000593">
    <property type="protein sequence ID" value="KAL0572717.1"/>
    <property type="molecule type" value="Genomic_DNA"/>
</dbReference>
<protein>
    <recommendedName>
        <fullName evidence="5">Clavaminate synthase-like protein</fullName>
    </recommendedName>
</protein>
<dbReference type="Pfam" id="PF03171">
    <property type="entry name" value="2OG-FeII_Oxy"/>
    <property type="match status" value="1"/>
</dbReference>
<feature type="domain" description="Non-haem dioxygenase N-terminal" evidence="2">
    <location>
        <begin position="28"/>
        <end position="132"/>
    </location>
</feature>
<dbReference type="Proteomes" id="UP001465976">
    <property type="component" value="Unassembled WGS sequence"/>
</dbReference>
<evidence type="ECO:0000259" key="1">
    <source>
        <dbReference type="Pfam" id="PF03171"/>
    </source>
</evidence>
<dbReference type="InterPro" id="IPR026992">
    <property type="entry name" value="DIOX_N"/>
</dbReference>
<dbReference type="InterPro" id="IPR027443">
    <property type="entry name" value="IPNS-like_sf"/>
</dbReference>
<feature type="domain" description="Isopenicillin N synthase-like Fe(2+) 2OG dioxygenase" evidence="1">
    <location>
        <begin position="191"/>
        <end position="291"/>
    </location>
</feature>
<dbReference type="SUPFAM" id="SSF51197">
    <property type="entry name" value="Clavaminate synthase-like"/>
    <property type="match status" value="1"/>
</dbReference>
<proteinExistence type="predicted"/>